<dbReference type="Proteomes" id="UP000595662">
    <property type="component" value="Chromosome 1"/>
</dbReference>
<dbReference type="AlphaFoldDB" id="A0A7T7BHX0"/>
<dbReference type="RefSeq" id="XP_065955832.1">
    <property type="nucleotide sequence ID" value="XM_066100432.1"/>
</dbReference>
<evidence type="ECO:0000313" key="2">
    <source>
        <dbReference type="Proteomes" id="UP000595662"/>
    </source>
</evidence>
<sequence>MIQVDDNIAHWWDLGISMDLKGPKELDKLANPRKHVTDYNAQNEGGCKHNKSQGRRRLKSLEDEINIRSAFDHLTRAPISEQIFAERNVNSYT</sequence>
<organism evidence="1 2">
    <name type="scientific">Penicillium digitatum</name>
    <name type="common">Green mold</name>
    <dbReference type="NCBI Taxonomy" id="36651"/>
    <lineage>
        <taxon>Eukaryota</taxon>
        <taxon>Fungi</taxon>
        <taxon>Dikarya</taxon>
        <taxon>Ascomycota</taxon>
        <taxon>Pezizomycotina</taxon>
        <taxon>Eurotiomycetes</taxon>
        <taxon>Eurotiomycetidae</taxon>
        <taxon>Eurotiales</taxon>
        <taxon>Aspergillaceae</taxon>
        <taxon>Penicillium</taxon>
    </lineage>
</organism>
<reference evidence="1 2" key="1">
    <citation type="submission" date="2020-08" db="EMBL/GenBank/DDBJ databases">
        <title>The completed genome sequence of the pathogenic ascomycete fungus Penicillium digitatum.</title>
        <authorList>
            <person name="Wang M."/>
        </authorList>
    </citation>
    <scope>NUCLEOTIDE SEQUENCE [LARGE SCALE GENOMIC DNA]</scope>
    <source>
        <strain evidence="1 2">PdW03</strain>
    </source>
</reference>
<protein>
    <submittedName>
        <fullName evidence="1">Uncharacterized protein</fullName>
    </submittedName>
</protein>
<gene>
    <name evidence="1" type="ORF">Pdw03_3239</name>
</gene>
<accession>A0A7T7BHX0</accession>
<dbReference type="GeneID" id="90952486"/>
<dbReference type="EMBL" id="CP060774">
    <property type="protein sequence ID" value="QQK40385.1"/>
    <property type="molecule type" value="Genomic_DNA"/>
</dbReference>
<evidence type="ECO:0000313" key="1">
    <source>
        <dbReference type="EMBL" id="QQK40385.1"/>
    </source>
</evidence>
<proteinExistence type="predicted"/>
<name>A0A7T7BHX0_PENDI</name>